<sequence>MIHTPGPVYQDGEHGEAALLANSYANSLQRAEEKQCQAIAFPCISTGVYGYPKEAAAEIALATVKTFPARSVKKVIFCCFSSANADIYNRLVALQK</sequence>
<evidence type="ECO:0000313" key="3">
    <source>
        <dbReference type="Proteomes" id="UP001238163"/>
    </source>
</evidence>
<dbReference type="Gene3D" id="3.40.220.10">
    <property type="entry name" value="Leucine Aminopeptidase, subunit E, domain 1"/>
    <property type="match status" value="1"/>
</dbReference>
<dbReference type="InterPro" id="IPR043472">
    <property type="entry name" value="Macro_dom-like"/>
</dbReference>
<evidence type="ECO:0000259" key="1">
    <source>
        <dbReference type="PROSITE" id="PS51154"/>
    </source>
</evidence>
<organism evidence="2 3">
    <name type="scientific">Oligosphaera ethanolica</name>
    <dbReference type="NCBI Taxonomy" id="760260"/>
    <lineage>
        <taxon>Bacteria</taxon>
        <taxon>Pseudomonadati</taxon>
        <taxon>Lentisphaerota</taxon>
        <taxon>Oligosphaeria</taxon>
        <taxon>Oligosphaerales</taxon>
        <taxon>Oligosphaeraceae</taxon>
        <taxon>Oligosphaera</taxon>
    </lineage>
</organism>
<dbReference type="SUPFAM" id="SSF52949">
    <property type="entry name" value="Macro domain-like"/>
    <property type="match status" value="1"/>
</dbReference>
<name>A0AAE3VE45_9BACT</name>
<dbReference type="PANTHER" id="PTHR11106">
    <property type="entry name" value="GANGLIOSIDE INDUCED DIFFERENTIATION ASSOCIATED PROTEIN 2-RELATED"/>
    <property type="match status" value="1"/>
</dbReference>
<dbReference type="Pfam" id="PF01661">
    <property type="entry name" value="Macro"/>
    <property type="match status" value="1"/>
</dbReference>
<dbReference type="PROSITE" id="PS51154">
    <property type="entry name" value="MACRO"/>
    <property type="match status" value="1"/>
</dbReference>
<keyword evidence="3" id="KW-1185">Reference proteome</keyword>
<dbReference type="EMBL" id="JAUSVL010000001">
    <property type="protein sequence ID" value="MDQ0288862.1"/>
    <property type="molecule type" value="Genomic_DNA"/>
</dbReference>
<proteinExistence type="predicted"/>
<dbReference type="AlphaFoldDB" id="A0AAE3VE45"/>
<dbReference type="PANTHER" id="PTHR11106:SF27">
    <property type="entry name" value="MACRO DOMAIN-CONTAINING PROTEIN"/>
    <property type="match status" value="1"/>
</dbReference>
<protein>
    <submittedName>
        <fullName evidence="2">O-acetyl-ADP-ribose deacetylase (Regulator of RNase III)</fullName>
    </submittedName>
</protein>
<dbReference type="InterPro" id="IPR002589">
    <property type="entry name" value="Macro_dom"/>
</dbReference>
<accession>A0AAE3VE45</accession>
<gene>
    <name evidence="2" type="ORF">J3R75_000969</name>
</gene>
<comment type="caution">
    <text evidence="2">The sequence shown here is derived from an EMBL/GenBank/DDBJ whole genome shotgun (WGS) entry which is preliminary data.</text>
</comment>
<dbReference type="Proteomes" id="UP001238163">
    <property type="component" value="Unassembled WGS sequence"/>
</dbReference>
<feature type="domain" description="Macro" evidence="1">
    <location>
        <begin position="1"/>
        <end position="96"/>
    </location>
</feature>
<evidence type="ECO:0000313" key="2">
    <source>
        <dbReference type="EMBL" id="MDQ0288862.1"/>
    </source>
</evidence>
<reference evidence="2" key="1">
    <citation type="submission" date="2023-07" db="EMBL/GenBank/DDBJ databases">
        <title>Genomic Encyclopedia of Type Strains, Phase IV (KMG-IV): sequencing the most valuable type-strain genomes for metagenomic binning, comparative biology and taxonomic classification.</title>
        <authorList>
            <person name="Goeker M."/>
        </authorList>
    </citation>
    <scope>NUCLEOTIDE SEQUENCE</scope>
    <source>
        <strain evidence="2">DSM 24202</strain>
    </source>
</reference>